<protein>
    <submittedName>
        <fullName evidence="1">Uncharacterized protein</fullName>
    </submittedName>
</protein>
<accession>A0A1I6AIP0</accession>
<proteinExistence type="predicted"/>
<gene>
    <name evidence="1" type="ORF">SAMN05421854_11937</name>
</gene>
<dbReference type="Proteomes" id="UP000199137">
    <property type="component" value="Unassembled WGS sequence"/>
</dbReference>
<dbReference type="STRING" id="112413.SAMN05421854_11937"/>
<sequence>MVTYLRTWGRPKRLHPPQPMPSLVVIIIQAHCPFGAYPGRAPETADGWSPTGAPCYASGAAPAFLWTEKPLREQGLRPAAGAADAFVQSQHGLAALYLIAACVLDNPAAWPPPRPAEGEPAAATPPWWP</sequence>
<dbReference type="AlphaFoldDB" id="A0A1I6AIP0"/>
<reference evidence="2" key="1">
    <citation type="submission" date="2016-10" db="EMBL/GenBank/DDBJ databases">
        <authorList>
            <person name="Varghese N."/>
            <person name="Submissions S."/>
        </authorList>
    </citation>
    <scope>NUCLEOTIDE SEQUENCE [LARGE SCALE GENOMIC DNA]</scope>
    <source>
        <strain evidence="2">DSM 44637</strain>
    </source>
</reference>
<organism evidence="1 2">
    <name type="scientific">Amycolatopsis rubida</name>
    <dbReference type="NCBI Taxonomy" id="112413"/>
    <lineage>
        <taxon>Bacteria</taxon>
        <taxon>Bacillati</taxon>
        <taxon>Actinomycetota</taxon>
        <taxon>Actinomycetes</taxon>
        <taxon>Pseudonocardiales</taxon>
        <taxon>Pseudonocardiaceae</taxon>
        <taxon>Amycolatopsis</taxon>
    </lineage>
</organism>
<evidence type="ECO:0000313" key="2">
    <source>
        <dbReference type="Proteomes" id="UP000199137"/>
    </source>
</evidence>
<name>A0A1I6AIP0_9PSEU</name>
<dbReference type="EMBL" id="FOWC01000019">
    <property type="protein sequence ID" value="SFQ68367.1"/>
    <property type="molecule type" value="Genomic_DNA"/>
</dbReference>
<evidence type="ECO:0000313" key="1">
    <source>
        <dbReference type="EMBL" id="SFQ68367.1"/>
    </source>
</evidence>